<feature type="compositionally biased region" description="Polar residues" evidence="1">
    <location>
        <begin position="89"/>
        <end position="107"/>
    </location>
</feature>
<organism evidence="2 3">
    <name type="scientific">Heterotrigona itama</name>
    <dbReference type="NCBI Taxonomy" id="395501"/>
    <lineage>
        <taxon>Eukaryota</taxon>
        <taxon>Metazoa</taxon>
        <taxon>Ecdysozoa</taxon>
        <taxon>Arthropoda</taxon>
        <taxon>Hexapoda</taxon>
        <taxon>Insecta</taxon>
        <taxon>Pterygota</taxon>
        <taxon>Neoptera</taxon>
        <taxon>Endopterygota</taxon>
        <taxon>Hymenoptera</taxon>
        <taxon>Apocrita</taxon>
        <taxon>Aculeata</taxon>
        <taxon>Apoidea</taxon>
        <taxon>Anthophila</taxon>
        <taxon>Apidae</taxon>
        <taxon>Heterotrigona</taxon>
    </lineage>
</organism>
<protein>
    <submittedName>
        <fullName evidence="2">Uncharacterized protein</fullName>
    </submittedName>
</protein>
<dbReference type="AlphaFoldDB" id="A0A6V7HFX5"/>
<reference evidence="2" key="1">
    <citation type="submission" date="2020-07" db="EMBL/GenBank/DDBJ databases">
        <authorList>
            <person name="Nazaruddin N."/>
        </authorList>
    </citation>
    <scope>NUCLEOTIDE SEQUENCE</scope>
</reference>
<sequence>MATGGKSNHREFTERLEILREVYLCFKRRGLSASFRACSLIEICFKFTTHRGVCSVVMVPPKDQLRSAANSWRNASEPPLKNPRRRHFSTTISSETSGLKLQMSPVTRNKRRTNNN</sequence>
<dbReference type="EMBL" id="CAJDYZ010011201">
    <property type="protein sequence ID" value="CAD1479105.1"/>
    <property type="molecule type" value="Genomic_DNA"/>
</dbReference>
<evidence type="ECO:0000256" key="1">
    <source>
        <dbReference type="SAM" id="MobiDB-lite"/>
    </source>
</evidence>
<accession>A0A6V7HFX5</accession>
<gene>
    <name evidence="2" type="ORF">MHI_LOCUS841738</name>
</gene>
<dbReference type="Proteomes" id="UP000752696">
    <property type="component" value="Unassembled WGS sequence"/>
</dbReference>
<evidence type="ECO:0000313" key="3">
    <source>
        <dbReference type="Proteomes" id="UP000752696"/>
    </source>
</evidence>
<feature type="region of interest" description="Disordered" evidence="1">
    <location>
        <begin position="67"/>
        <end position="116"/>
    </location>
</feature>
<proteinExistence type="predicted"/>
<keyword evidence="3" id="KW-1185">Reference proteome</keyword>
<evidence type="ECO:0000313" key="2">
    <source>
        <dbReference type="EMBL" id="CAD1479105.1"/>
    </source>
</evidence>
<name>A0A6V7HFX5_9HYME</name>
<comment type="caution">
    <text evidence="2">The sequence shown here is derived from an EMBL/GenBank/DDBJ whole genome shotgun (WGS) entry which is preliminary data.</text>
</comment>